<gene>
    <name evidence="1" type="ORF">HAT2_00374</name>
</gene>
<comment type="caution">
    <text evidence="1">The sequence shown here is derived from an EMBL/GenBank/DDBJ whole genome shotgun (WGS) entry which is preliminary data.</text>
</comment>
<dbReference type="EMBL" id="QQBG01000013">
    <property type="protein sequence ID" value="RDB31500.1"/>
    <property type="molecule type" value="Genomic_DNA"/>
</dbReference>
<dbReference type="Proteomes" id="UP000253816">
    <property type="component" value="Unassembled WGS sequence"/>
</dbReference>
<evidence type="ECO:0000313" key="1">
    <source>
        <dbReference type="EMBL" id="RDB31500.1"/>
    </source>
</evidence>
<evidence type="ECO:0000313" key="2">
    <source>
        <dbReference type="Proteomes" id="UP000253816"/>
    </source>
</evidence>
<reference evidence="1 2" key="1">
    <citation type="submission" date="2018-07" db="EMBL/GenBank/DDBJ databases">
        <title>Comparative genomics of the Candidatus Parilichlamydiaceae reveals evidence of convergent evolution and genome reduction in the phylum Chlamydiae.</title>
        <authorList>
            <person name="Taylor-Brown A."/>
            <person name="Polkinghorne A."/>
        </authorList>
    </citation>
    <scope>NUCLEOTIDE SEQUENCE [LARGE SCALE GENOMIC DNA]</scope>
    <source>
        <strain evidence="1 2">Hat2</strain>
    </source>
</reference>
<name>A0A369KDG5_9BACT</name>
<sequence length="45" mass="4945">MLFLFKAAASLALLQSILKGPLSSYSISYRLLFSFSSFSLLRKGA</sequence>
<accession>A0A369KDG5</accession>
<keyword evidence="2" id="KW-1185">Reference proteome</keyword>
<dbReference type="AlphaFoldDB" id="A0A369KDG5"/>
<proteinExistence type="predicted"/>
<protein>
    <submittedName>
        <fullName evidence="1">Uncharacterized protein</fullName>
    </submittedName>
</protein>
<organism evidence="1 2">
    <name type="scientific">Candidatus Similichlamydia laticola</name>
    <dbReference type="NCBI Taxonomy" id="2170265"/>
    <lineage>
        <taxon>Bacteria</taxon>
        <taxon>Pseudomonadati</taxon>
        <taxon>Chlamydiota</taxon>
        <taxon>Chlamydiia</taxon>
        <taxon>Parachlamydiales</taxon>
        <taxon>Candidatus Parilichlamydiaceae</taxon>
        <taxon>Candidatus Similichlamydia</taxon>
    </lineage>
</organism>